<sequence length="284" mass="30146">AEFALPSSGSAQSATFTSQTTILVILDGNGEMSGTAGQVGIDDGEGGETANNSVIESGEWRSYPTNEVVYSPDNLSVLGIIGDSVPPSDYELTIVSGGTIYIESSLVKATNGSSLVLIAKDWITLNPTHRFINQPVVDTSGPDLWNNQSDIRGESDNDGTPGNNQMYVTVTYGGSTNIAVLDLGQSVTTDTVRLKKVNFPAAGGDLTLKVYGSNDTTPSIAGDEQFGPGWTTFIDNSDPLDFIRGAGPYTFRYVKLELENTHASDFYSVYFDAVEIPLTSVNAV</sequence>
<protein>
    <submittedName>
        <fullName evidence="1">Uncharacterized protein</fullName>
    </submittedName>
</protein>
<organism evidence="1">
    <name type="scientific">marine sediment metagenome</name>
    <dbReference type="NCBI Taxonomy" id="412755"/>
    <lineage>
        <taxon>unclassified sequences</taxon>
        <taxon>metagenomes</taxon>
        <taxon>ecological metagenomes</taxon>
    </lineage>
</organism>
<proteinExistence type="predicted"/>
<dbReference type="EMBL" id="BARS01015491">
    <property type="protein sequence ID" value="GAF91064.1"/>
    <property type="molecule type" value="Genomic_DNA"/>
</dbReference>
<feature type="non-terminal residue" evidence="1">
    <location>
        <position position="284"/>
    </location>
</feature>
<name>X0TCY5_9ZZZZ</name>
<reference evidence="1" key="1">
    <citation type="journal article" date="2014" name="Front. Microbiol.">
        <title>High frequency of phylogenetically diverse reductive dehalogenase-homologous genes in deep subseafloor sedimentary metagenomes.</title>
        <authorList>
            <person name="Kawai M."/>
            <person name="Futagami T."/>
            <person name="Toyoda A."/>
            <person name="Takaki Y."/>
            <person name="Nishi S."/>
            <person name="Hori S."/>
            <person name="Arai W."/>
            <person name="Tsubouchi T."/>
            <person name="Morono Y."/>
            <person name="Uchiyama I."/>
            <person name="Ito T."/>
            <person name="Fujiyama A."/>
            <person name="Inagaki F."/>
            <person name="Takami H."/>
        </authorList>
    </citation>
    <scope>NUCLEOTIDE SEQUENCE</scope>
    <source>
        <strain evidence="1">Expedition CK06-06</strain>
    </source>
</reference>
<feature type="non-terminal residue" evidence="1">
    <location>
        <position position="1"/>
    </location>
</feature>
<evidence type="ECO:0000313" key="1">
    <source>
        <dbReference type="EMBL" id="GAF91064.1"/>
    </source>
</evidence>
<accession>X0TCY5</accession>
<gene>
    <name evidence="1" type="ORF">S01H1_25627</name>
</gene>
<dbReference type="AlphaFoldDB" id="X0TCY5"/>
<comment type="caution">
    <text evidence="1">The sequence shown here is derived from an EMBL/GenBank/DDBJ whole genome shotgun (WGS) entry which is preliminary data.</text>
</comment>